<dbReference type="OrthoDB" id="8436363at2759"/>
<accession>A0A0L0DUV7</accession>
<evidence type="ECO:0000256" key="1">
    <source>
        <dbReference type="ARBA" id="ARBA00022723"/>
    </source>
</evidence>
<dbReference type="EMBL" id="GL349498">
    <property type="protein sequence ID" value="KNC55298.1"/>
    <property type="molecule type" value="Genomic_DNA"/>
</dbReference>
<feature type="compositionally biased region" description="Polar residues" evidence="5">
    <location>
        <begin position="2355"/>
        <end position="2371"/>
    </location>
</feature>
<evidence type="ECO:0000256" key="4">
    <source>
        <dbReference type="PROSITE-ProRule" id="PRU00322"/>
    </source>
</evidence>
<feature type="compositionally biased region" description="Acidic residues" evidence="5">
    <location>
        <begin position="1938"/>
        <end position="1954"/>
    </location>
</feature>
<feature type="compositionally biased region" description="Polar residues" evidence="5">
    <location>
        <begin position="2021"/>
        <end position="2033"/>
    </location>
</feature>
<feature type="compositionally biased region" description="Acidic residues" evidence="5">
    <location>
        <begin position="1297"/>
        <end position="1310"/>
    </location>
</feature>
<feature type="region of interest" description="Disordered" evidence="5">
    <location>
        <begin position="1508"/>
        <end position="1535"/>
    </location>
</feature>
<feature type="region of interest" description="Disordered" evidence="5">
    <location>
        <begin position="1228"/>
        <end position="1256"/>
    </location>
</feature>
<feature type="region of interest" description="Disordered" evidence="5">
    <location>
        <begin position="1918"/>
        <end position="2778"/>
    </location>
</feature>
<feature type="region of interest" description="Disordered" evidence="5">
    <location>
        <begin position="620"/>
        <end position="659"/>
    </location>
</feature>
<dbReference type="Proteomes" id="UP000054408">
    <property type="component" value="Unassembled WGS sequence"/>
</dbReference>
<feature type="compositionally biased region" description="Polar residues" evidence="5">
    <location>
        <begin position="1382"/>
        <end position="1396"/>
    </location>
</feature>
<feature type="compositionally biased region" description="Pro residues" evidence="5">
    <location>
        <begin position="2732"/>
        <end position="2741"/>
    </location>
</feature>
<feature type="compositionally biased region" description="Polar residues" evidence="5">
    <location>
        <begin position="2188"/>
        <end position="2200"/>
    </location>
</feature>
<dbReference type="PANTHER" id="PTHR46622:SF1">
    <property type="entry name" value="DNA-DEPENDENT METALLOPROTEASE WSS1"/>
    <property type="match status" value="1"/>
</dbReference>
<dbReference type="RefSeq" id="XP_013753118.1">
    <property type="nucleotide sequence ID" value="XM_013897664.1"/>
</dbReference>
<feature type="region of interest" description="Disordered" evidence="5">
    <location>
        <begin position="1430"/>
        <end position="1467"/>
    </location>
</feature>
<feature type="compositionally biased region" description="Polar residues" evidence="5">
    <location>
        <begin position="2138"/>
        <end position="2154"/>
    </location>
</feature>
<feature type="compositionally biased region" description="Polar residues" evidence="5">
    <location>
        <begin position="2656"/>
        <end position="2668"/>
    </location>
</feature>
<organism evidence="7 8">
    <name type="scientific">Thecamonas trahens ATCC 50062</name>
    <dbReference type="NCBI Taxonomy" id="461836"/>
    <lineage>
        <taxon>Eukaryota</taxon>
        <taxon>Apusozoa</taxon>
        <taxon>Apusomonadida</taxon>
        <taxon>Apusomonadidae</taxon>
        <taxon>Thecamonas</taxon>
    </lineage>
</organism>
<dbReference type="GO" id="GO:0005634">
    <property type="term" value="C:nucleus"/>
    <property type="evidence" value="ECO:0007669"/>
    <property type="project" value="TreeGrafter"/>
</dbReference>
<sequence length="2778" mass="273567">MELSTILRQLSVSPYDAAACLQAGHAYAERGEYFNAKQFLQRALVSGKAEMAQQAALALVAVTTGQVRPANAEKSMLFVKEAEAWMDKACELGVPRKTLQLARLDLLLAQGPPAADQVVSILRTAVHDNPHDAELEVKLLAYLESADATGEVWARVIPARTKFAHSLTWWRWVAGWSARAMAAAAAAATGDDAACEVRLAAAGGAKLVDVHLWILLRLASEALADEDASLDECQAACRAYRAAVEAGEGAEFQDEHRLQAYVVFGKVHLLYADLLAVEAIEAEEAGRVNDAERVGALRKALQCFWRGVAVGCELDVVEPTKVVALEMAVAHFERRSTAGRCALDLLRVHDDVSGGDERWSIGKLAVALATEEFEMADEDEASERVADLLADLDWRVVAMGPADLRALVTRVAWYVVNDMYICLGWFQDMFDRLPLAGGAGAFGCVADIETFVLMLVFSHRQVLASTVVPHIPVTHKQLATWVTILHLRHASLEQHYDEAALAAHPILGSSQIAHAAEEARAGAPTSDGGVEKFMGMFALECLDDVEDETGEVADMLRGRARHWLRVALGKMPADHVGRAVVEEELGQLGGAPATPDAIVPMSASKAPRALFTDARQAFSPLRPRNQGTSRAVAAAASPPKGTPSKAVQPVSVPKAAGASATSYQLRMEKRMRELHALQQNAAAFGESVDGQGVSAAAAVAPVAGGFKAKLDGDKAADGAASPAPAPAVGGFKAGGFKAKLGGDKAADGAASPAPAPAAGGFKAGGFKAGGFKAKLGGDKAADGAASPAPAPAVGGFKAGGFKAKLGGDKAADGAASPAPAPAVGGFKAGGFKAGGFKAKLGGDKAADGAASPAPAPAVGGFKAGGFKAKLGGDKAADGAASPAPAPAVGGFKAGGFKAGGFKAKLGGDKAADGAASPAPAPAAGGDKAGGFKAGGFKAKLGGDKAADGAASPAPAPAAGGFKAGGFKAGGFKAKLGGDKAADGAASPAPAPAAGSDKAGGFKAKLGGDKAADGAASPVPAPVAGGFKAGGFKAGGFKAGGFKAKLGGDKAADGAASPAPAPAAGGFKAGGFKAGGFKAKLGGDKAADGAASPAPAPAAGGFKAGGFKAKLGGDKAADGAASPAPAPAVGGFKAGGFKAGGFKAGGFKAKLGGDKAADGAASPAPAPAVGGFKAGGFKAKIGGDKAADGAASPAPAPAVGGFTAGSFKAGGFKAGGFKAKLGGDKTAGSPTFQFGSKPKSAASGPLQKKSPSGSKFTLGGKVPKLPIVAASGSSGWNASSFGKSSTVDAAHEAGDEPLPGEEQTDSDDDGSDSGVASDCLVNEEQFSESLNAIAEVVEEELDSVYSCATPEGSDDDDCVVAVDSLSLADVAADGEHVAEESKPASTSSLSFGAPVSSSPKPFSLAGFKKTGDSGATPSSAKSFSLSGFKKTGNAGSKTSGAKPFSLSGFKKTGDSAPKPGGPPAFSIAKAAAGKKAEAESKAADGMWKCQACTMDNAEGIAACTTCTTPNPSKKKKSLRRGSEAATAPKPSGPPAFSIAKAAAGKKAEAESKAAGGMWKCQACTMDNAEGIAACTTCTTPNPSKKKKSFASWGKPAAAPADNKSEAATAPKPSGPPAFSIAKAAAGKKAEAESKAADGMWKCQACTMDNAEGIAACTTCTTPNPAKKKKSFASWGKPAETAPAAEATVGSDADKLDTDKSTSSAATPEAVAPTRTLAAGVDGQVEDGSIGSVSSGDDDSDDGTVMFGSASKANEKPLGRFGVVSAAPPPAAEKPGSGFAFKSSSFSFQRSGKSAGAKPDGVMKGPVKLSTTSGFGKKRELHSLVPPLDGDGNKTIASGVSGTFGGFSNRSGGVVFGSGSTLGKPAWGKKASKEGGAAPAAPVVADSAASSVDGAVHDASDSDNDEVLCTHLSTLRSAQPVATAFEAPAETGSPSVSAPESDDDGKDGVESGEVEGDSTSSDGGSNDAEDMPASQTSGFGSSTKPAASFGTGFGKKTEGNAAAPKTSFGFGKKTEGDAAASPAPQTSGFGSSTKPAASFGTGFGKKTEGNAAAPKTSFGFGKKTEGDAAASPAPQTSGFGSSTKPAASFGTGFGKKTEGDAAAPKSSFGFGKKTEGDAAAPKTSFGFGKKSEGDAAAAPASQTSGFGSSAKPTASFGTGFGKKTEGDAAAPKTSFGLGKKAEGDAAASPAPQTSGFGSSTKPAASFGTGFGKKAEGDAAAPKTSFGFGKKTEGDAAAAPASQTSGFGSSAKPTASFGTGFGKKTEGDAAAPKTSFGLGKKAEGDAAASPAPQTSGFGSSTKPSASFGTGFGKKTEGDAATPKTSFGLGKKAEGDAAAPKTSFGFGKKSEGDAAAAPASQTSGFGSSAKPSASFGTGFGKKTEGDAAASPAPQTSGFGSSTKPAASFGTGFGKKTEGDAATPKTSFGLGKKAEGDAAAPKTSFGFGKKSEGDAAAAPASQTSGFGSSAKPTASFGTGFGKKTEGDAAASPAPQTSGFGSSTKPAASFGTGFGKKAEGDAAASPAPQTSGFGSSTKPAASFGTGFGKKTEGNAAAPKTSFGFGKKAEGDAAAPKTSFGFGKKAEGDAAAPKSSFGFGKKTEGDAAAPKSSFGFGKKTEGDAAAPKSSFGFGKKTEGDAAAPKSSFGFGKKTEGDAAAAPASQTSGFGSSSTKLAGFNTGVAPASDGTPTTTPALPGFGFASGESASTPPRPLQSLSASGSPGSMSAHYGFNSTPPRSDPPSPPLSPRSLASSPTTSPPPREISVIGMEDDSDPDDLENIYAN</sequence>
<feature type="domain" description="RanBP2-type" evidence="6">
    <location>
        <begin position="1482"/>
        <end position="1511"/>
    </location>
</feature>
<feature type="compositionally biased region" description="Polar residues" evidence="5">
    <location>
        <begin position="2238"/>
        <end position="2254"/>
    </location>
</feature>
<keyword evidence="2 4" id="KW-0863">Zinc-finger</keyword>
<dbReference type="InterPro" id="IPR053000">
    <property type="entry name" value="WSS1-like_metalloprotease"/>
</dbReference>
<feature type="compositionally biased region" description="Polar residues" evidence="5">
    <location>
        <begin position="2488"/>
        <end position="2500"/>
    </location>
</feature>
<feature type="compositionally biased region" description="Polar residues" evidence="5">
    <location>
        <begin position="2388"/>
        <end position="2400"/>
    </location>
</feature>
<dbReference type="InterPro" id="IPR001876">
    <property type="entry name" value="Znf_RanBP2"/>
</dbReference>
<evidence type="ECO:0000256" key="2">
    <source>
        <dbReference type="ARBA" id="ARBA00022771"/>
    </source>
</evidence>
<dbReference type="SMART" id="SM00547">
    <property type="entry name" value="ZnF_RBZ"/>
    <property type="match status" value="3"/>
</dbReference>
<feature type="region of interest" description="Disordered" evidence="5">
    <location>
        <begin position="1372"/>
        <end position="1396"/>
    </location>
</feature>
<evidence type="ECO:0000313" key="8">
    <source>
        <dbReference type="Proteomes" id="UP000054408"/>
    </source>
</evidence>
<evidence type="ECO:0000256" key="3">
    <source>
        <dbReference type="ARBA" id="ARBA00022833"/>
    </source>
</evidence>
<evidence type="ECO:0000313" key="7">
    <source>
        <dbReference type="EMBL" id="KNC55298.1"/>
    </source>
</evidence>
<feature type="domain" description="RanBP2-type" evidence="6">
    <location>
        <begin position="1552"/>
        <end position="1582"/>
    </location>
</feature>
<dbReference type="PROSITE" id="PS50199">
    <property type="entry name" value="ZF_RANBP2_2"/>
    <property type="match status" value="3"/>
</dbReference>
<gene>
    <name evidence="7" type="ORF">AMSG_10940</name>
</gene>
<evidence type="ECO:0000256" key="5">
    <source>
        <dbReference type="SAM" id="MobiDB-lite"/>
    </source>
</evidence>
<feature type="region of interest" description="Disordered" evidence="5">
    <location>
        <begin position="1578"/>
        <end position="1617"/>
    </location>
</feature>
<feature type="compositionally biased region" description="Acidic residues" evidence="5">
    <location>
        <begin position="2763"/>
        <end position="2778"/>
    </location>
</feature>
<feature type="compositionally biased region" description="Polar residues" evidence="5">
    <location>
        <begin position="2455"/>
        <end position="2471"/>
    </location>
</feature>
<feature type="compositionally biased region" description="Low complexity" evidence="5">
    <location>
        <begin position="1676"/>
        <end position="1686"/>
    </location>
</feature>
<dbReference type="PROSITE" id="PS01358">
    <property type="entry name" value="ZF_RANBP2_1"/>
    <property type="match status" value="3"/>
</dbReference>
<proteinExistence type="predicted"/>
<keyword evidence="3" id="KW-0862">Zinc</keyword>
<dbReference type="GO" id="GO:0006281">
    <property type="term" value="P:DNA repair"/>
    <property type="evidence" value="ECO:0007669"/>
    <property type="project" value="TreeGrafter"/>
</dbReference>
<feature type="region of interest" description="Disordered" evidence="5">
    <location>
        <begin position="1662"/>
        <end position="1830"/>
    </location>
</feature>
<dbReference type="OMA" id="ACTMDNA"/>
<keyword evidence="1" id="KW-0479">Metal-binding</keyword>
<feature type="region of interest" description="Disordered" evidence="5">
    <location>
        <begin position="908"/>
        <end position="927"/>
    </location>
</feature>
<feature type="domain" description="RanBP2-type" evidence="6">
    <location>
        <begin position="1635"/>
        <end position="1664"/>
    </location>
</feature>
<dbReference type="GeneID" id="25569039"/>
<feature type="compositionally biased region" description="Low complexity" evidence="5">
    <location>
        <begin position="2708"/>
        <end position="2722"/>
    </location>
</feature>
<dbReference type="eggNOG" id="KOG4719">
    <property type="taxonomic scope" value="Eukaryota"/>
</dbReference>
<feature type="region of interest" description="Disordered" evidence="5">
    <location>
        <begin position="1861"/>
        <end position="1880"/>
    </location>
</feature>
<dbReference type="STRING" id="461836.A0A0L0DUV7"/>
<feature type="compositionally biased region" description="Polar residues" evidence="5">
    <location>
        <begin position="1971"/>
        <end position="1983"/>
    </location>
</feature>
<feature type="compositionally biased region" description="Polar residues" evidence="5">
    <location>
        <begin position="2521"/>
        <end position="2533"/>
    </location>
</feature>
<feature type="region of interest" description="Disordered" evidence="5">
    <location>
        <begin position="978"/>
        <end position="999"/>
    </location>
</feature>
<evidence type="ECO:0000259" key="6">
    <source>
        <dbReference type="PROSITE" id="PS50199"/>
    </source>
</evidence>
<keyword evidence="8" id="KW-1185">Reference proteome</keyword>
<feature type="region of interest" description="Disordered" evidence="5">
    <location>
        <begin position="1273"/>
        <end position="1315"/>
    </location>
</feature>
<dbReference type="GO" id="GO:0008270">
    <property type="term" value="F:zinc ion binding"/>
    <property type="evidence" value="ECO:0007669"/>
    <property type="project" value="UniProtKB-KW"/>
</dbReference>
<feature type="compositionally biased region" description="Polar residues" evidence="5">
    <location>
        <begin position="2071"/>
        <end position="2083"/>
    </location>
</feature>
<reference evidence="7 8" key="1">
    <citation type="submission" date="2010-05" db="EMBL/GenBank/DDBJ databases">
        <title>The Genome Sequence of Thecamonas trahens ATCC 50062.</title>
        <authorList>
            <consortium name="The Broad Institute Genome Sequencing Platform"/>
            <person name="Russ C."/>
            <person name="Cuomo C."/>
            <person name="Shea T."/>
            <person name="Young S.K."/>
            <person name="Zeng Q."/>
            <person name="Koehrsen M."/>
            <person name="Haas B."/>
            <person name="Borodovsky M."/>
            <person name="Guigo R."/>
            <person name="Alvarado L."/>
            <person name="Berlin A."/>
            <person name="Bochicchio J."/>
            <person name="Borenstein D."/>
            <person name="Chapman S."/>
            <person name="Chen Z."/>
            <person name="Freedman E."/>
            <person name="Gellesch M."/>
            <person name="Goldberg J."/>
            <person name="Griggs A."/>
            <person name="Gujja S."/>
            <person name="Heilman E."/>
            <person name="Heiman D."/>
            <person name="Hepburn T."/>
            <person name="Howarth C."/>
            <person name="Jen D."/>
            <person name="Larson L."/>
            <person name="Mehta T."/>
            <person name="Park D."/>
            <person name="Pearson M."/>
            <person name="Roberts A."/>
            <person name="Saif S."/>
            <person name="Shenoy N."/>
            <person name="Sisk P."/>
            <person name="Stolte C."/>
            <person name="Sykes S."/>
            <person name="Thomson T."/>
            <person name="Walk T."/>
            <person name="White J."/>
            <person name="Yandava C."/>
            <person name="Burger G."/>
            <person name="Gray M.W."/>
            <person name="Holland P.W.H."/>
            <person name="King N."/>
            <person name="Lang F.B.F."/>
            <person name="Roger A.J."/>
            <person name="Ruiz-Trillo I."/>
            <person name="Lander E."/>
            <person name="Nusbaum C."/>
        </authorList>
    </citation>
    <scope>NUCLEOTIDE SEQUENCE [LARGE SCALE GENOMIC DNA]</scope>
    <source>
        <strain evidence="7 8">ATCC 50062</strain>
    </source>
</reference>
<feature type="compositionally biased region" description="Basic and acidic residues" evidence="5">
    <location>
        <begin position="1372"/>
        <end position="1381"/>
    </location>
</feature>
<feature type="compositionally biased region" description="Low complexity" evidence="5">
    <location>
        <begin position="982"/>
        <end position="999"/>
    </location>
</feature>
<name>A0A0L0DUV7_THETB</name>
<dbReference type="GO" id="GO:0008237">
    <property type="term" value="F:metallopeptidase activity"/>
    <property type="evidence" value="ECO:0007669"/>
    <property type="project" value="TreeGrafter"/>
</dbReference>
<feature type="compositionally biased region" description="Polar residues" evidence="5">
    <location>
        <begin position="2288"/>
        <end position="2304"/>
    </location>
</feature>
<feature type="compositionally biased region" description="Low complexity" evidence="5">
    <location>
        <begin position="912"/>
        <end position="925"/>
    </location>
</feature>
<feature type="compositionally biased region" description="Low complexity" evidence="5">
    <location>
        <begin position="1772"/>
        <end position="1792"/>
    </location>
</feature>
<dbReference type="PANTHER" id="PTHR46622">
    <property type="entry name" value="DNA-DEPENDENT METALLOPROTEASE WSS1"/>
    <property type="match status" value="1"/>
</dbReference>
<protein>
    <submittedName>
        <fullName evidence="7">Allatostatin protein</fullName>
    </submittedName>
</protein>